<dbReference type="EMBL" id="FNCS01000001">
    <property type="protein sequence ID" value="SDG18532.1"/>
    <property type="molecule type" value="Genomic_DNA"/>
</dbReference>
<keyword evidence="3" id="KW-0132">Cell division</keyword>
<evidence type="ECO:0000256" key="4">
    <source>
        <dbReference type="ARBA" id="ARBA00022723"/>
    </source>
</evidence>
<evidence type="ECO:0000256" key="8">
    <source>
        <dbReference type="ARBA" id="ARBA00023204"/>
    </source>
</evidence>
<dbReference type="STRING" id="440168.SAMN04487974_101329"/>
<keyword evidence="6" id="KW-0460">Magnesium</keyword>
<dbReference type="PANTHER" id="PTHR45674">
    <property type="entry name" value="DNA LIGASE 1/3 FAMILY MEMBER"/>
    <property type="match status" value="1"/>
</dbReference>
<evidence type="ECO:0000256" key="10">
    <source>
        <dbReference type="ARBA" id="ARBA00034003"/>
    </source>
</evidence>
<dbReference type="Proteomes" id="UP000199495">
    <property type="component" value="Unassembled WGS sequence"/>
</dbReference>
<dbReference type="Pfam" id="PF04679">
    <property type="entry name" value="DNA_ligase_A_C"/>
    <property type="match status" value="1"/>
</dbReference>
<dbReference type="InterPro" id="IPR012340">
    <property type="entry name" value="NA-bd_OB-fold"/>
</dbReference>
<dbReference type="NCBIfam" id="TIGR04120">
    <property type="entry name" value="DNA_lig_bact"/>
    <property type="match status" value="1"/>
</dbReference>
<dbReference type="GO" id="GO:0006281">
    <property type="term" value="P:DNA repair"/>
    <property type="evidence" value="ECO:0007669"/>
    <property type="project" value="UniProtKB-KW"/>
</dbReference>
<proteinExistence type="predicted"/>
<dbReference type="PROSITE" id="PS50160">
    <property type="entry name" value="DNA_LIGASE_A3"/>
    <property type="match status" value="1"/>
</dbReference>
<keyword evidence="9" id="KW-0131">Cell cycle</keyword>
<evidence type="ECO:0000313" key="13">
    <source>
        <dbReference type="Proteomes" id="UP000199495"/>
    </source>
</evidence>
<keyword evidence="7" id="KW-0233">DNA recombination</keyword>
<accession>A0A1G7S6F3</accession>
<dbReference type="InterPro" id="IPR026333">
    <property type="entry name" value="ATP_dep_DNA_lig_pp_1105_fam"/>
</dbReference>
<dbReference type="SUPFAM" id="SSF50249">
    <property type="entry name" value="Nucleic acid-binding proteins"/>
    <property type="match status" value="1"/>
</dbReference>
<dbReference type="GO" id="GO:0046872">
    <property type="term" value="F:metal ion binding"/>
    <property type="evidence" value="ECO:0007669"/>
    <property type="project" value="UniProtKB-KW"/>
</dbReference>
<keyword evidence="13" id="KW-1185">Reference proteome</keyword>
<dbReference type="Gene3D" id="2.40.50.140">
    <property type="entry name" value="Nucleic acid-binding proteins"/>
    <property type="match status" value="1"/>
</dbReference>
<keyword evidence="8" id="KW-0234">DNA repair</keyword>
<evidence type="ECO:0000256" key="9">
    <source>
        <dbReference type="ARBA" id="ARBA00023306"/>
    </source>
</evidence>
<dbReference type="InterPro" id="IPR050191">
    <property type="entry name" value="ATP-dep_DNA_ligase"/>
</dbReference>
<evidence type="ECO:0000256" key="2">
    <source>
        <dbReference type="ARBA" id="ARBA00022598"/>
    </source>
</evidence>
<dbReference type="CDD" id="cd07897">
    <property type="entry name" value="Adenylation_DNA_ligase_Bac1"/>
    <property type="match status" value="1"/>
</dbReference>
<organism evidence="12 13">
    <name type="scientific">Pelagibacterium luteolum</name>
    <dbReference type="NCBI Taxonomy" id="440168"/>
    <lineage>
        <taxon>Bacteria</taxon>
        <taxon>Pseudomonadati</taxon>
        <taxon>Pseudomonadota</taxon>
        <taxon>Alphaproteobacteria</taxon>
        <taxon>Hyphomicrobiales</taxon>
        <taxon>Devosiaceae</taxon>
        <taxon>Pelagibacterium</taxon>
    </lineage>
</organism>
<dbReference type="SUPFAM" id="SSF56091">
    <property type="entry name" value="DNA ligase/mRNA capping enzyme, catalytic domain"/>
    <property type="match status" value="1"/>
</dbReference>
<name>A0A1G7S6F3_9HYPH</name>
<protein>
    <recommendedName>
        <fullName evidence="1">DNA ligase (ATP)</fullName>
        <ecNumber evidence="1">6.5.1.1</ecNumber>
    </recommendedName>
</protein>
<evidence type="ECO:0000256" key="7">
    <source>
        <dbReference type="ARBA" id="ARBA00023172"/>
    </source>
</evidence>
<keyword evidence="5" id="KW-0227">DNA damage</keyword>
<dbReference type="Pfam" id="PF01068">
    <property type="entry name" value="DNA_ligase_A_M"/>
    <property type="match status" value="1"/>
</dbReference>
<dbReference type="GO" id="GO:0003910">
    <property type="term" value="F:DNA ligase (ATP) activity"/>
    <property type="evidence" value="ECO:0007669"/>
    <property type="project" value="UniProtKB-EC"/>
</dbReference>
<dbReference type="GO" id="GO:0006310">
    <property type="term" value="P:DNA recombination"/>
    <property type="evidence" value="ECO:0007669"/>
    <property type="project" value="UniProtKB-KW"/>
</dbReference>
<dbReference type="PROSITE" id="PS00697">
    <property type="entry name" value="DNA_LIGASE_A1"/>
    <property type="match status" value="1"/>
</dbReference>
<dbReference type="Gene3D" id="3.30.470.30">
    <property type="entry name" value="DNA ligase/mRNA capping enzyme"/>
    <property type="match status" value="1"/>
</dbReference>
<keyword evidence="4" id="KW-0479">Metal-binding</keyword>
<evidence type="ECO:0000256" key="6">
    <source>
        <dbReference type="ARBA" id="ARBA00022842"/>
    </source>
</evidence>
<dbReference type="CDD" id="cd07972">
    <property type="entry name" value="OBF_DNA_ligase_Arch_LigB"/>
    <property type="match status" value="1"/>
</dbReference>
<keyword evidence="2 12" id="KW-0436">Ligase</keyword>
<dbReference type="EC" id="6.5.1.1" evidence="1"/>
<comment type="catalytic activity">
    <reaction evidence="10">
        <text>ATP + (deoxyribonucleotide)n-3'-hydroxyl + 5'-phospho-(deoxyribonucleotide)m = (deoxyribonucleotide)n+m + AMP + diphosphate.</text>
        <dbReference type="EC" id="6.5.1.1"/>
    </reaction>
</comment>
<evidence type="ECO:0000259" key="11">
    <source>
        <dbReference type="PROSITE" id="PS50160"/>
    </source>
</evidence>
<dbReference type="InterPro" id="IPR016059">
    <property type="entry name" value="DNA_ligase_ATP-dep_CS"/>
</dbReference>
<dbReference type="PANTHER" id="PTHR45674:SF13">
    <property type="entry name" value="DNA LIGASE-RELATED"/>
    <property type="match status" value="1"/>
</dbReference>
<evidence type="ECO:0000313" key="12">
    <source>
        <dbReference type="EMBL" id="SDG18532.1"/>
    </source>
</evidence>
<dbReference type="GO" id="GO:0051301">
    <property type="term" value="P:cell division"/>
    <property type="evidence" value="ECO:0007669"/>
    <property type="project" value="UniProtKB-KW"/>
</dbReference>
<evidence type="ECO:0000256" key="3">
    <source>
        <dbReference type="ARBA" id="ARBA00022618"/>
    </source>
</evidence>
<sequence length="323" mass="36540">MLSNPIDEAKDFESLDPTDFVAEWKWDGIRVQLILGEGQASLFSRTGENIANAFPDLVDNVFGRGVLDGELLVGHNFEPASFNALQQRLNRKTATAKLMAEAPAFIRVYDMLFDGDTDIRAQSWTERRERLEAFFATQPQTRLDLSEVIPFADWDALGTIRRKGADESGHEGVMIKLRSAPYVPGRPKGNWFKWKRDPNLVDAVLMYAQRGHGKRSSFYSDFTFGAWKGNELVPIGKAYFGFTNAELKQLDKWVRTHTTQSFGPVREVEKALVFEVAFDSAQASTRHKSGVALRFPRINRIRWDKPAQEAARLEEVEALIPAT</sequence>
<evidence type="ECO:0000256" key="1">
    <source>
        <dbReference type="ARBA" id="ARBA00012727"/>
    </source>
</evidence>
<dbReference type="InterPro" id="IPR012310">
    <property type="entry name" value="DNA_ligase_ATP-dep_cent"/>
</dbReference>
<dbReference type="AlphaFoldDB" id="A0A1G7S6F3"/>
<dbReference type="InterPro" id="IPR012309">
    <property type="entry name" value="DNA_ligase_ATP-dep_C"/>
</dbReference>
<reference evidence="12 13" key="1">
    <citation type="submission" date="2016-10" db="EMBL/GenBank/DDBJ databases">
        <authorList>
            <person name="de Groot N.N."/>
        </authorList>
    </citation>
    <scope>NUCLEOTIDE SEQUENCE [LARGE SCALE GENOMIC DNA]</scope>
    <source>
        <strain evidence="12 13">CGMCC 1.10267</strain>
    </source>
</reference>
<evidence type="ECO:0000256" key="5">
    <source>
        <dbReference type="ARBA" id="ARBA00022763"/>
    </source>
</evidence>
<gene>
    <name evidence="12" type="ORF">SAMN04487974_101329</name>
</gene>
<dbReference type="GO" id="GO:0005524">
    <property type="term" value="F:ATP binding"/>
    <property type="evidence" value="ECO:0007669"/>
    <property type="project" value="InterPro"/>
</dbReference>
<feature type="domain" description="ATP-dependent DNA ligase family profile" evidence="11">
    <location>
        <begin position="97"/>
        <end position="228"/>
    </location>
</feature>